<name>W0RZB5_PORPP</name>
<accession>W0RZB5</accession>
<geneLocation type="chloroplast" evidence="1"/>
<evidence type="ECO:0000313" key="1">
    <source>
        <dbReference type="EMBL" id="BAO23735.1"/>
    </source>
</evidence>
<reference evidence="1" key="1">
    <citation type="journal article" date="2014" name="J. Plant Res.">
        <title>Analysis of the complete plastid genome of the unicellular red alga Porphyridium purpureum.</title>
        <authorList>
            <person name="Tajima N."/>
            <person name="Sato S."/>
            <person name="Maruyama F."/>
            <person name="Kurokawa K."/>
            <person name="Ohta H."/>
            <person name="Tabata S."/>
            <person name="Sekine K."/>
            <person name="Moriyama T."/>
            <person name="Sato N."/>
        </authorList>
    </citation>
    <scope>NUCLEOTIDE SEQUENCE</scope>
</reference>
<dbReference type="AlphaFoldDB" id="W0RZB5"/>
<organism evidence="1">
    <name type="scientific">Porphyridium purpureum</name>
    <name type="common">Red alga</name>
    <name type="synonym">Porphyridium cruentum</name>
    <dbReference type="NCBI Taxonomy" id="35688"/>
    <lineage>
        <taxon>Eukaryota</taxon>
        <taxon>Rhodophyta</taxon>
        <taxon>Bangiophyceae</taxon>
        <taxon>Porphyridiales</taxon>
        <taxon>Porphyridiaceae</taxon>
        <taxon>Porphyridium</taxon>
    </lineage>
</organism>
<keyword evidence="1" id="KW-0934">Plastid</keyword>
<dbReference type="EMBL" id="AP012987">
    <property type="protein sequence ID" value="BAO23735.1"/>
    <property type="molecule type" value="Genomic_DNA"/>
</dbReference>
<dbReference type="GeneID" id="17964011"/>
<keyword evidence="1" id="KW-0150">Chloroplast</keyword>
<proteinExistence type="predicted"/>
<gene>
    <name evidence="1" type="primary">ORF34d</name>
</gene>
<sequence>MDFENGVFQDNFDITAYVFQYARVLTIQEILKVS</sequence>
<protein>
    <submittedName>
        <fullName evidence="1">Uncharacterized protein</fullName>
    </submittedName>
</protein>
<dbReference type="RefSeq" id="YP_008965759.1">
    <property type="nucleotide sequence ID" value="NC_023133.1"/>
</dbReference>